<proteinExistence type="predicted"/>
<organism evidence="2 3">
    <name type="scientific">Stylosanthes scabra</name>
    <dbReference type="NCBI Taxonomy" id="79078"/>
    <lineage>
        <taxon>Eukaryota</taxon>
        <taxon>Viridiplantae</taxon>
        <taxon>Streptophyta</taxon>
        <taxon>Embryophyta</taxon>
        <taxon>Tracheophyta</taxon>
        <taxon>Spermatophyta</taxon>
        <taxon>Magnoliopsida</taxon>
        <taxon>eudicotyledons</taxon>
        <taxon>Gunneridae</taxon>
        <taxon>Pentapetalae</taxon>
        <taxon>rosids</taxon>
        <taxon>fabids</taxon>
        <taxon>Fabales</taxon>
        <taxon>Fabaceae</taxon>
        <taxon>Papilionoideae</taxon>
        <taxon>50 kb inversion clade</taxon>
        <taxon>dalbergioids sensu lato</taxon>
        <taxon>Dalbergieae</taxon>
        <taxon>Pterocarpus clade</taxon>
        <taxon>Stylosanthes</taxon>
    </lineage>
</organism>
<comment type="caution">
    <text evidence="2">The sequence shown here is derived from an EMBL/GenBank/DDBJ whole genome shotgun (WGS) entry which is preliminary data.</text>
</comment>
<dbReference type="Proteomes" id="UP001341840">
    <property type="component" value="Unassembled WGS sequence"/>
</dbReference>
<reference evidence="2 3" key="1">
    <citation type="journal article" date="2023" name="Plants (Basel)">
        <title>Bridging the Gap: Combining Genomics and Transcriptomics Approaches to Understand Stylosanthes scabra, an Orphan Legume from the Brazilian Caatinga.</title>
        <authorList>
            <person name="Ferreira-Neto J.R.C."/>
            <person name="da Silva M.D."/>
            <person name="Binneck E."/>
            <person name="de Melo N.F."/>
            <person name="da Silva R.H."/>
            <person name="de Melo A.L.T.M."/>
            <person name="Pandolfi V."/>
            <person name="Bustamante F.O."/>
            <person name="Brasileiro-Vidal A.C."/>
            <person name="Benko-Iseppon A.M."/>
        </authorList>
    </citation>
    <scope>NUCLEOTIDE SEQUENCE [LARGE SCALE GENOMIC DNA]</scope>
    <source>
        <tissue evidence="2">Leaves</tissue>
    </source>
</reference>
<sequence length="238" mass="26698">MIECRGVGPFLCLLTFESEKTKEEAVTNQTLLSMFDEVRFHWGPVWSLSRRIWVEVMGLPTFVSLEETFASIAGLWGKFLIDSFEWEFIHEWVTVTVDQRKFDVFVKEFGGEVYSRESHPNKAEMAYMAADMSASETESMVKGTPTEDQNLPVAVDGGDGRISNNLNVNVDPVIEENPKEINEAIDEDDMSMGETMQRGEEAGNQNDGRMGTMIDRWACGVSSGPKNAMGYDKEGGHE</sequence>
<gene>
    <name evidence="2" type="ORF">PIB30_048484</name>
</gene>
<accession>A0ABU6RH60</accession>
<feature type="region of interest" description="Disordered" evidence="1">
    <location>
        <begin position="218"/>
        <end position="238"/>
    </location>
</feature>
<evidence type="ECO:0000313" key="2">
    <source>
        <dbReference type="EMBL" id="MED6123365.1"/>
    </source>
</evidence>
<keyword evidence="3" id="KW-1185">Reference proteome</keyword>
<name>A0ABU6RH60_9FABA</name>
<dbReference type="EMBL" id="JASCZI010030526">
    <property type="protein sequence ID" value="MED6123365.1"/>
    <property type="molecule type" value="Genomic_DNA"/>
</dbReference>
<evidence type="ECO:0008006" key="4">
    <source>
        <dbReference type="Google" id="ProtNLM"/>
    </source>
</evidence>
<protein>
    <recommendedName>
        <fullName evidence="4">DUF4283 domain-containing protein</fullName>
    </recommendedName>
</protein>
<evidence type="ECO:0000313" key="3">
    <source>
        <dbReference type="Proteomes" id="UP001341840"/>
    </source>
</evidence>
<evidence type="ECO:0000256" key="1">
    <source>
        <dbReference type="SAM" id="MobiDB-lite"/>
    </source>
</evidence>